<dbReference type="Pfam" id="PF22907">
    <property type="entry name" value="Ams1-like_1st"/>
    <property type="match status" value="1"/>
</dbReference>
<dbReference type="InParanoid" id="A0A1Y1UB01"/>
<keyword evidence="6" id="KW-0326">Glycosidase</keyword>
<dbReference type="Gene3D" id="2.70.98.30">
    <property type="entry name" value="Golgi alpha-mannosidase II, domain 4"/>
    <property type="match status" value="1"/>
</dbReference>
<dbReference type="InterPro" id="IPR011013">
    <property type="entry name" value="Gal_mutarotase_sf_dom"/>
</dbReference>
<dbReference type="Pfam" id="PF07748">
    <property type="entry name" value="Glyco_hydro_38C"/>
    <property type="match status" value="1"/>
</dbReference>
<dbReference type="SUPFAM" id="SSF88713">
    <property type="entry name" value="Glycoside hydrolase/deacetylase"/>
    <property type="match status" value="1"/>
</dbReference>
<dbReference type="InterPro" id="IPR011330">
    <property type="entry name" value="Glyco_hydro/deAcase_b/a-brl"/>
</dbReference>
<reference evidence="9 10" key="1">
    <citation type="submission" date="2017-03" db="EMBL/GenBank/DDBJ databases">
        <title>Widespread Adenine N6-methylation of Active Genes in Fungi.</title>
        <authorList>
            <consortium name="DOE Joint Genome Institute"/>
            <person name="Mondo S.J."/>
            <person name="Dannebaum R.O."/>
            <person name="Kuo R.C."/>
            <person name="Louie K.B."/>
            <person name="Bewick A.J."/>
            <person name="Labutti K."/>
            <person name="Haridas S."/>
            <person name="Kuo A."/>
            <person name="Salamov A."/>
            <person name="Ahrendt S.R."/>
            <person name="Lau R."/>
            <person name="Bowen B.P."/>
            <person name="Lipzen A."/>
            <person name="Sullivan W."/>
            <person name="Andreopoulos W.B."/>
            <person name="Clum A."/>
            <person name="Lindquist E."/>
            <person name="Daum C."/>
            <person name="Northen T.R."/>
            <person name="Ramamoorthy G."/>
            <person name="Schmitz R.J."/>
            <person name="Gryganskyi A."/>
            <person name="Culley D."/>
            <person name="Magnuson J."/>
            <person name="James T.Y."/>
            <person name="O'Malley M.A."/>
            <person name="Stajich J.E."/>
            <person name="Spatafora J.W."/>
            <person name="Visel A."/>
            <person name="Grigoriev I.V."/>
        </authorList>
    </citation>
    <scope>NUCLEOTIDE SEQUENCE [LARGE SCALE GENOMIC DNA]</scope>
    <source>
        <strain evidence="9 10">NRRL Y-17943</strain>
    </source>
</reference>
<keyword evidence="5" id="KW-0378">Hydrolase</keyword>
<dbReference type="FunFam" id="1.20.1270.50:FF:000004">
    <property type="entry name" value="alpha-mannosidase 2C1 isoform X1"/>
    <property type="match status" value="1"/>
</dbReference>
<dbReference type="STRING" id="4999.A0A1Y1UB01"/>
<dbReference type="InterPro" id="IPR027291">
    <property type="entry name" value="Glyco_hydro_38_N_sf"/>
</dbReference>
<accession>A0A1Y1UB01</accession>
<evidence type="ECO:0000313" key="10">
    <source>
        <dbReference type="Proteomes" id="UP000193218"/>
    </source>
</evidence>
<dbReference type="FunCoup" id="A0A1Y1UB01">
    <property type="interactions" value="51"/>
</dbReference>
<dbReference type="SMART" id="SM00872">
    <property type="entry name" value="Alpha-mann_mid"/>
    <property type="match status" value="1"/>
</dbReference>
<dbReference type="Pfam" id="PF09261">
    <property type="entry name" value="Alpha-mann_mid"/>
    <property type="match status" value="1"/>
</dbReference>
<evidence type="ECO:0000256" key="6">
    <source>
        <dbReference type="ARBA" id="ARBA00023295"/>
    </source>
</evidence>
<comment type="caution">
    <text evidence="9">The sequence shown here is derived from an EMBL/GenBank/DDBJ whole genome shotgun (WGS) entry which is preliminary data.</text>
</comment>
<dbReference type="Proteomes" id="UP000193218">
    <property type="component" value="Unassembled WGS sequence"/>
</dbReference>
<dbReference type="SUPFAM" id="SSF88688">
    <property type="entry name" value="Families 57/38 glycoside transferase middle domain"/>
    <property type="match status" value="1"/>
</dbReference>
<sequence length="1027" mass="115713">MWSAPDHTKPTFEEAKSKLEKGEGRKVERGVRFGPSWTNHWLKLTINIPSSWRSKDDVELNFDPSCEAMIYDESGLSLQGITGAFDYNRRVEYIIPQKEVRAGKCIRYIEVSANGVFGMLPQSYTRKDVFYTLETIEIVVVNSEARALMYDFDMISQLADSLPENSPMSNRARAIGNDIMNAFDGTLDGVAKGRRLAQGAFGSGWEKEYEADPEQFKQKGNLWAIGYCHIDTAWLWPWRVTQQKVARSWSSQIDLMDRYPEFRFMATSAQHFAWLEQLYPKLFKKVQEKVRTGQFEANGACWVETDANIPSGESLCRQFLYGQKYFETRFGKRSDILILPDTFGFGPQLPQIARLSGCYSYFSHKLNWSKINRFPFTSFNWVGLDGSQLLSHITPIQRYDSVCNVEEISRANNYNQNLDVTSDAVIAFGHGDGGGGPRPLLMERLRRAHAAAIHGHESEELPTIKQGGTLSDFFAHLRKITNNGTKLPTWNGELYLEMHRGVQTSQSNTKRNFRKSEILLRQVELFSTLASVYTGYAYPKERIDRAYETLCLCMFHDTLPGSSIRLAVEDYDKAFAELLSTGKELLSGAVKALSSRLRDTSDFTVLNTLPGVPRRELVEIQGNYQLAAASTGSLTATLSPSQSVKGVSGEADPRQVEQKGGRITLANDHLAIAFESGRIFSIYDKEEGREILAHGCTAGFTLFEDRTDSGEAWEWEQYELDKFEPLQFTDVKISSRGPQRGVIECSLSLGHSKASIKISLDAIRASEHASSKSILRFDCHLDWHERLRLLKFELPLALFSDFATYDCAFGVQRRPTSRNTSWEAAKWEVPAHKFADYSEYGYGVALLNDCKYGYAAQGNLLTLSLFKAPISPDEEADQGPHDVRFAILPHKGTYAESDVQNIAHAFNSPLMMYPGLLSSGHETLPFRVEGAPNVLLETIKRGEADFDPITGAELTQGSKTIILRLHEHMGGRARARLVIHPLQISKAELVNVLEDSIEEVDLTLEVERDIIDLEFRGFEIKTVKITL</sequence>
<dbReference type="GO" id="GO:0004559">
    <property type="term" value="F:alpha-mannosidase activity"/>
    <property type="evidence" value="ECO:0007669"/>
    <property type="project" value="UniProtKB-EC"/>
</dbReference>
<evidence type="ECO:0000256" key="7">
    <source>
        <dbReference type="SAM" id="MobiDB-lite"/>
    </source>
</evidence>
<dbReference type="Pfam" id="PF01074">
    <property type="entry name" value="Glyco_hydro_38N"/>
    <property type="match status" value="1"/>
</dbReference>
<dbReference type="AlphaFoldDB" id="A0A1Y1UB01"/>
<dbReference type="PANTHER" id="PTHR46017">
    <property type="entry name" value="ALPHA-MANNOSIDASE 2C1"/>
    <property type="match status" value="1"/>
</dbReference>
<dbReference type="InterPro" id="IPR011682">
    <property type="entry name" value="Glyco_hydro_38_C"/>
</dbReference>
<organism evidence="9 10">
    <name type="scientific">Kockovaella imperatae</name>
    <dbReference type="NCBI Taxonomy" id="4999"/>
    <lineage>
        <taxon>Eukaryota</taxon>
        <taxon>Fungi</taxon>
        <taxon>Dikarya</taxon>
        <taxon>Basidiomycota</taxon>
        <taxon>Agaricomycotina</taxon>
        <taxon>Tremellomycetes</taxon>
        <taxon>Tremellales</taxon>
        <taxon>Cuniculitremaceae</taxon>
        <taxon>Kockovaella</taxon>
    </lineage>
</organism>
<dbReference type="GO" id="GO:0030246">
    <property type="term" value="F:carbohydrate binding"/>
    <property type="evidence" value="ECO:0007669"/>
    <property type="project" value="InterPro"/>
</dbReference>
<feature type="domain" description="Glycoside hydrolase family 38 central" evidence="8">
    <location>
        <begin position="497"/>
        <end position="575"/>
    </location>
</feature>
<dbReference type="SUPFAM" id="SSF74650">
    <property type="entry name" value="Galactose mutarotase-like"/>
    <property type="match status" value="1"/>
</dbReference>
<evidence type="ECO:0000256" key="4">
    <source>
        <dbReference type="ARBA" id="ARBA00022723"/>
    </source>
</evidence>
<dbReference type="InterPro" id="IPR015341">
    <property type="entry name" value="Glyco_hydro_38_cen"/>
</dbReference>
<dbReference type="Gene3D" id="3.20.110.10">
    <property type="entry name" value="Glycoside hydrolase 38, N terminal domain"/>
    <property type="match status" value="1"/>
</dbReference>
<evidence type="ECO:0000256" key="3">
    <source>
        <dbReference type="ARBA" id="ARBA00012752"/>
    </source>
</evidence>
<dbReference type="OrthoDB" id="10261055at2759"/>
<dbReference type="GO" id="GO:0009313">
    <property type="term" value="P:oligosaccharide catabolic process"/>
    <property type="evidence" value="ECO:0007669"/>
    <property type="project" value="TreeGrafter"/>
</dbReference>
<evidence type="ECO:0000256" key="2">
    <source>
        <dbReference type="ARBA" id="ARBA00009792"/>
    </source>
</evidence>
<dbReference type="GO" id="GO:0000329">
    <property type="term" value="C:fungal-type vacuole membrane"/>
    <property type="evidence" value="ECO:0007669"/>
    <property type="project" value="TreeGrafter"/>
</dbReference>
<dbReference type="InterPro" id="IPR028995">
    <property type="entry name" value="Glyco_hydro_57/38_cen_sf"/>
</dbReference>
<gene>
    <name evidence="9" type="ORF">BD324DRAFT_604078</name>
</gene>
<comment type="similarity">
    <text evidence="2">Belongs to the glycosyl hydrolase 38 family.</text>
</comment>
<dbReference type="GO" id="GO:0006013">
    <property type="term" value="P:mannose metabolic process"/>
    <property type="evidence" value="ECO:0007669"/>
    <property type="project" value="InterPro"/>
</dbReference>
<dbReference type="Gene3D" id="1.20.1270.50">
    <property type="entry name" value="Glycoside hydrolase family 38, central domain"/>
    <property type="match status" value="1"/>
</dbReference>
<dbReference type="FunFam" id="3.20.110.10:FF:000002">
    <property type="entry name" value="alpha-mannosidase 2C1 isoform X1"/>
    <property type="match status" value="1"/>
</dbReference>
<dbReference type="GeneID" id="33555780"/>
<dbReference type="GO" id="GO:0046872">
    <property type="term" value="F:metal ion binding"/>
    <property type="evidence" value="ECO:0007669"/>
    <property type="project" value="UniProtKB-KW"/>
</dbReference>
<dbReference type="InterPro" id="IPR041147">
    <property type="entry name" value="GH38_C"/>
</dbReference>
<dbReference type="Pfam" id="PF17677">
    <property type="entry name" value="Glyco_hydro38C2"/>
    <property type="match status" value="1"/>
</dbReference>
<name>A0A1Y1UB01_9TREE</name>
<evidence type="ECO:0000259" key="8">
    <source>
        <dbReference type="SMART" id="SM00872"/>
    </source>
</evidence>
<proteinExistence type="inferred from homology"/>
<dbReference type="RefSeq" id="XP_021869398.1">
    <property type="nucleotide sequence ID" value="XM_022013972.1"/>
</dbReference>
<dbReference type="InterPro" id="IPR054723">
    <property type="entry name" value="Ams1-like_N"/>
</dbReference>
<comment type="catalytic activity">
    <reaction evidence="1">
        <text>Hydrolysis of terminal, non-reducing alpha-D-mannose residues in alpha-D-mannosides.</text>
        <dbReference type="EC" id="3.2.1.24"/>
    </reaction>
</comment>
<feature type="region of interest" description="Disordered" evidence="7">
    <location>
        <begin position="1"/>
        <end position="20"/>
    </location>
</feature>
<evidence type="ECO:0000256" key="1">
    <source>
        <dbReference type="ARBA" id="ARBA00000365"/>
    </source>
</evidence>
<keyword evidence="10" id="KW-1185">Reference proteome</keyword>
<evidence type="ECO:0000256" key="5">
    <source>
        <dbReference type="ARBA" id="ARBA00022801"/>
    </source>
</evidence>
<evidence type="ECO:0000313" key="9">
    <source>
        <dbReference type="EMBL" id="ORX35182.1"/>
    </source>
</evidence>
<dbReference type="EMBL" id="NBSH01000012">
    <property type="protein sequence ID" value="ORX35182.1"/>
    <property type="molecule type" value="Genomic_DNA"/>
</dbReference>
<dbReference type="EC" id="3.2.1.24" evidence="3"/>
<keyword evidence="4" id="KW-0479">Metal-binding</keyword>
<dbReference type="InterPro" id="IPR037094">
    <property type="entry name" value="Glyco_hydro_38_cen_sf"/>
</dbReference>
<dbReference type="InterPro" id="IPR000602">
    <property type="entry name" value="Glyco_hydro_38_N"/>
</dbReference>
<protein>
    <recommendedName>
        <fullName evidence="3">alpha-mannosidase</fullName>
        <ecNumber evidence="3">3.2.1.24</ecNumber>
    </recommendedName>
</protein>
<dbReference type="PANTHER" id="PTHR46017:SF1">
    <property type="entry name" value="ALPHA-MANNOSIDASE 2C1"/>
    <property type="match status" value="1"/>
</dbReference>